<dbReference type="PROSITE" id="PS50879">
    <property type="entry name" value="RNASE_H_1"/>
    <property type="match status" value="1"/>
</dbReference>
<dbReference type="InterPro" id="IPR036397">
    <property type="entry name" value="RNaseH_sf"/>
</dbReference>
<evidence type="ECO:0000259" key="1">
    <source>
        <dbReference type="PROSITE" id="PS50879"/>
    </source>
</evidence>
<protein>
    <recommendedName>
        <fullName evidence="1">RNase H type-1 domain-containing protein</fullName>
    </recommendedName>
</protein>
<sequence length="148" mass="16611">METMGFLTSAGQQIAHATLVAHLLEAIQLPKTLAVIHCKAHQKDDSLVTKGNQYADKTGKLAATQPLPQHFLTPALTANPEKPYKDFLDHGEEKQWEEKLGATFKDNFWRVPNGRPIAPRCLLRLLYHRLHSKGHCGTQAIVDAIRRE</sequence>
<dbReference type="SUPFAM" id="SSF53098">
    <property type="entry name" value="Ribonuclease H-like"/>
    <property type="match status" value="1"/>
</dbReference>
<dbReference type="GO" id="GO:0004523">
    <property type="term" value="F:RNA-DNA hybrid ribonuclease activity"/>
    <property type="evidence" value="ECO:0007669"/>
    <property type="project" value="InterPro"/>
</dbReference>
<proteinExistence type="predicted"/>
<reference evidence="2" key="2">
    <citation type="submission" date="2017-11" db="EMBL/GenBank/DDBJ databases">
        <title>Coralsnake Venomics: Analyses of Venom Gland Transcriptomes and Proteomes of Six Brazilian Taxa.</title>
        <authorList>
            <person name="Aird S.D."/>
            <person name="Jorge da Silva N."/>
            <person name="Qiu L."/>
            <person name="Villar-Briones A."/>
            <person name="Aparecida-Saddi V."/>
            <person name="Campos-Telles M.P."/>
            <person name="Grau M."/>
            <person name="Mikheyev A.S."/>
        </authorList>
    </citation>
    <scope>NUCLEOTIDE SEQUENCE</scope>
    <source>
        <tissue evidence="2">Venom_gland</tissue>
    </source>
</reference>
<feature type="domain" description="RNase H type-1" evidence="1">
    <location>
        <begin position="1"/>
        <end position="64"/>
    </location>
</feature>
<reference evidence="2" key="1">
    <citation type="submission" date="2017-07" db="EMBL/GenBank/DDBJ databases">
        <authorList>
            <person name="Mikheyev A."/>
            <person name="Grau M."/>
        </authorList>
    </citation>
    <scope>NUCLEOTIDE SEQUENCE</scope>
    <source>
        <tissue evidence="2">Venom_gland</tissue>
    </source>
</reference>
<dbReference type="InterPro" id="IPR012337">
    <property type="entry name" value="RNaseH-like_sf"/>
</dbReference>
<organism evidence="2">
    <name type="scientific">Micrurus surinamensis</name>
    <name type="common">Surinam coral snake</name>
    <dbReference type="NCBI Taxonomy" id="129470"/>
    <lineage>
        <taxon>Eukaryota</taxon>
        <taxon>Metazoa</taxon>
        <taxon>Chordata</taxon>
        <taxon>Craniata</taxon>
        <taxon>Vertebrata</taxon>
        <taxon>Euteleostomi</taxon>
        <taxon>Lepidosauria</taxon>
        <taxon>Squamata</taxon>
        <taxon>Bifurcata</taxon>
        <taxon>Unidentata</taxon>
        <taxon>Episquamata</taxon>
        <taxon>Toxicofera</taxon>
        <taxon>Serpentes</taxon>
        <taxon>Colubroidea</taxon>
        <taxon>Elapidae</taxon>
        <taxon>Elapinae</taxon>
        <taxon>Micrurus</taxon>
    </lineage>
</organism>
<evidence type="ECO:0000313" key="2">
    <source>
        <dbReference type="EMBL" id="LAB61530.1"/>
    </source>
</evidence>
<dbReference type="EMBL" id="IACN01098452">
    <property type="protein sequence ID" value="LAB61530.1"/>
    <property type="molecule type" value="Transcribed_RNA"/>
</dbReference>
<dbReference type="GO" id="GO:0003676">
    <property type="term" value="F:nucleic acid binding"/>
    <property type="evidence" value="ECO:0007669"/>
    <property type="project" value="InterPro"/>
</dbReference>
<dbReference type="InterPro" id="IPR002156">
    <property type="entry name" value="RNaseH_domain"/>
</dbReference>
<dbReference type="Gene3D" id="3.30.420.10">
    <property type="entry name" value="Ribonuclease H-like superfamily/Ribonuclease H"/>
    <property type="match status" value="1"/>
</dbReference>
<dbReference type="AlphaFoldDB" id="A0A2D4PU82"/>
<accession>A0A2D4PU82</accession>
<dbReference type="Gene3D" id="1.10.340.70">
    <property type="match status" value="1"/>
</dbReference>
<name>A0A2D4PU82_MICSU</name>